<feature type="domain" description="Erythromycin biosynthesis protein CIII-like C-terminal" evidence="1">
    <location>
        <begin position="292"/>
        <end position="404"/>
    </location>
</feature>
<protein>
    <submittedName>
        <fullName evidence="2">Glycosyltransferase family 1 protein</fullName>
    </submittedName>
</protein>
<dbReference type="InterPro" id="IPR050426">
    <property type="entry name" value="Glycosyltransferase_28"/>
</dbReference>
<evidence type="ECO:0000313" key="2">
    <source>
        <dbReference type="EMBL" id="NMI02039.1"/>
    </source>
</evidence>
<accession>A0ABX1SKD8</accession>
<dbReference type="InterPro" id="IPR002213">
    <property type="entry name" value="UDP_glucos_trans"/>
</dbReference>
<dbReference type="CDD" id="cd03784">
    <property type="entry name" value="GT1_Gtf-like"/>
    <property type="match status" value="1"/>
</dbReference>
<organism evidence="2 3">
    <name type="scientific">Pseudonocardia acidicola</name>
    <dbReference type="NCBI Taxonomy" id="2724939"/>
    <lineage>
        <taxon>Bacteria</taxon>
        <taxon>Bacillati</taxon>
        <taxon>Actinomycetota</taxon>
        <taxon>Actinomycetes</taxon>
        <taxon>Pseudonocardiales</taxon>
        <taxon>Pseudonocardiaceae</taxon>
        <taxon>Pseudonocardia</taxon>
    </lineage>
</organism>
<reference evidence="2 3" key="1">
    <citation type="submission" date="2020-04" db="EMBL/GenBank/DDBJ databases">
        <authorList>
            <person name="Klaysubun C."/>
            <person name="Duangmal K."/>
            <person name="Lipun K."/>
        </authorList>
    </citation>
    <scope>NUCLEOTIDE SEQUENCE [LARGE SCALE GENOMIC DNA]</scope>
    <source>
        <strain evidence="2 3">K10HN5</strain>
    </source>
</reference>
<dbReference type="PANTHER" id="PTHR48050">
    <property type="entry name" value="STEROL 3-BETA-GLUCOSYLTRANSFERASE"/>
    <property type="match status" value="1"/>
</dbReference>
<comment type="caution">
    <text evidence="2">The sequence shown here is derived from an EMBL/GenBank/DDBJ whole genome shotgun (WGS) entry which is preliminary data.</text>
</comment>
<dbReference type="RefSeq" id="WP_169385545.1">
    <property type="nucleotide sequence ID" value="NZ_JAAXLA010000116.1"/>
</dbReference>
<gene>
    <name evidence="2" type="ORF">HF526_32795</name>
</gene>
<dbReference type="InterPro" id="IPR010610">
    <property type="entry name" value="EryCIII-like_C"/>
</dbReference>
<evidence type="ECO:0000313" key="3">
    <source>
        <dbReference type="Proteomes" id="UP000820669"/>
    </source>
</evidence>
<keyword evidence="3" id="KW-1185">Reference proteome</keyword>
<dbReference type="PANTHER" id="PTHR48050:SF13">
    <property type="entry name" value="STEROL 3-BETA-GLUCOSYLTRANSFERASE UGT80A2"/>
    <property type="match status" value="1"/>
</dbReference>
<proteinExistence type="predicted"/>
<dbReference type="Proteomes" id="UP000820669">
    <property type="component" value="Unassembled WGS sequence"/>
</dbReference>
<name>A0ABX1SKD8_9PSEU</name>
<dbReference type="Pfam" id="PF06722">
    <property type="entry name" value="EryCIII-like_C"/>
    <property type="match status" value="1"/>
</dbReference>
<dbReference type="EMBL" id="JAAXLA010000116">
    <property type="protein sequence ID" value="NMI02039.1"/>
    <property type="molecule type" value="Genomic_DNA"/>
</dbReference>
<dbReference type="Gene3D" id="3.40.50.2000">
    <property type="entry name" value="Glycogen Phosphorylase B"/>
    <property type="match status" value="2"/>
</dbReference>
<sequence length="421" mass="44946">MNYLVTIWDAGGSVPPELALVRKLTERGHRVVVLAGPPLQRAVEAAGATFRPWQDVPHRRRPEDEDPFSDTRLSAPQRIVGMLLDRVIAGPSAAYSREVGAALDEYGSDALVSSMLMLGGMVAAEARGVPVGVMVPNCYLMPARGMPPFGTPWRPARTPLGRTRDALIHGMTTRMWDRGLARLNTTRADLGLPPLTHVFDQHSRAARVLVMTSPAFDFPAELPDNVRYVGPQLDDPVWVDPVEPPPGDQPLVLVGMSSTFMDQADLLRRVVAALDALPVRGLVTTGPEIDPAEVPGSSRVRVVRAAPHREILPSCAAVVSHGGHGTVIKAAAAGVPQLVIPLGRDQPNNAARIVAAGTGLRLKPTAKPAAIAAALHRLLDEPSFTQRARHLAGRITADAHSTTALTELEGLAHPAGDHTRT</sequence>
<dbReference type="SUPFAM" id="SSF53756">
    <property type="entry name" value="UDP-Glycosyltransferase/glycogen phosphorylase"/>
    <property type="match status" value="1"/>
</dbReference>
<evidence type="ECO:0000259" key="1">
    <source>
        <dbReference type="Pfam" id="PF06722"/>
    </source>
</evidence>